<name>A0A2P5B5E0_PARAD</name>
<evidence type="ECO:0000313" key="2">
    <source>
        <dbReference type="Proteomes" id="UP000237105"/>
    </source>
</evidence>
<dbReference type="AlphaFoldDB" id="A0A2P5B5E0"/>
<keyword evidence="2" id="KW-1185">Reference proteome</keyword>
<accession>A0A2P5B5E0</accession>
<evidence type="ECO:0000313" key="1">
    <source>
        <dbReference type="EMBL" id="PON44003.1"/>
    </source>
</evidence>
<dbReference type="EMBL" id="JXTB01000359">
    <property type="protein sequence ID" value="PON44003.1"/>
    <property type="molecule type" value="Genomic_DNA"/>
</dbReference>
<comment type="caution">
    <text evidence="1">The sequence shown here is derived from an EMBL/GenBank/DDBJ whole genome shotgun (WGS) entry which is preliminary data.</text>
</comment>
<dbReference type="Proteomes" id="UP000237105">
    <property type="component" value="Unassembled WGS sequence"/>
</dbReference>
<gene>
    <name evidence="1" type="ORF">PanWU01x14_269390</name>
</gene>
<organism evidence="1 2">
    <name type="scientific">Parasponia andersonii</name>
    <name type="common">Sponia andersonii</name>
    <dbReference type="NCBI Taxonomy" id="3476"/>
    <lineage>
        <taxon>Eukaryota</taxon>
        <taxon>Viridiplantae</taxon>
        <taxon>Streptophyta</taxon>
        <taxon>Embryophyta</taxon>
        <taxon>Tracheophyta</taxon>
        <taxon>Spermatophyta</taxon>
        <taxon>Magnoliopsida</taxon>
        <taxon>eudicotyledons</taxon>
        <taxon>Gunneridae</taxon>
        <taxon>Pentapetalae</taxon>
        <taxon>rosids</taxon>
        <taxon>fabids</taxon>
        <taxon>Rosales</taxon>
        <taxon>Cannabaceae</taxon>
        <taxon>Parasponia</taxon>
    </lineage>
</organism>
<reference evidence="2" key="1">
    <citation type="submission" date="2016-06" db="EMBL/GenBank/DDBJ databases">
        <title>Parallel loss of symbiosis genes in relatives of nitrogen-fixing non-legume Parasponia.</title>
        <authorList>
            <person name="Van Velzen R."/>
            <person name="Holmer R."/>
            <person name="Bu F."/>
            <person name="Rutten L."/>
            <person name="Van Zeijl A."/>
            <person name="Liu W."/>
            <person name="Santuari L."/>
            <person name="Cao Q."/>
            <person name="Sharma T."/>
            <person name="Shen D."/>
            <person name="Roswanjaya Y."/>
            <person name="Wardhani T."/>
            <person name="Kalhor M.S."/>
            <person name="Jansen J."/>
            <person name="Van den Hoogen J."/>
            <person name="Gungor B."/>
            <person name="Hartog M."/>
            <person name="Hontelez J."/>
            <person name="Verver J."/>
            <person name="Yang W.-C."/>
            <person name="Schijlen E."/>
            <person name="Repin R."/>
            <person name="Schilthuizen M."/>
            <person name="Schranz E."/>
            <person name="Heidstra R."/>
            <person name="Miyata K."/>
            <person name="Fedorova E."/>
            <person name="Kohlen W."/>
            <person name="Bisseling T."/>
            <person name="Smit S."/>
            <person name="Geurts R."/>
        </authorList>
    </citation>
    <scope>NUCLEOTIDE SEQUENCE [LARGE SCALE GENOMIC DNA]</scope>
    <source>
        <strain evidence="2">cv. WU1-14</strain>
    </source>
</reference>
<sequence>QGQTKIYKISINLKYISIRSPNYLFISTTSQIFSINRIWITNSNTHLNSSTPTFISSCLNAVFLSGGVPFLTLSRSFIILRSFCSSGNNSSSSSSFHNAPKYR</sequence>
<proteinExistence type="predicted"/>
<protein>
    <submittedName>
        <fullName evidence="1">Uncharacterized protein</fullName>
    </submittedName>
</protein>
<feature type="non-terminal residue" evidence="1">
    <location>
        <position position="1"/>
    </location>
</feature>